<dbReference type="Proteomes" id="UP000633365">
    <property type="component" value="Unassembled WGS sequence"/>
</dbReference>
<dbReference type="AlphaFoldDB" id="A0A934WUN6"/>
<organism evidence="1 2">
    <name type="scientific">Ruminococcus difficilis</name>
    <dbReference type="NCBI Taxonomy" id="2763069"/>
    <lineage>
        <taxon>Bacteria</taxon>
        <taxon>Bacillati</taxon>
        <taxon>Bacillota</taxon>
        <taxon>Clostridia</taxon>
        <taxon>Eubacteriales</taxon>
        <taxon>Oscillospiraceae</taxon>
        <taxon>Ruminococcus</taxon>
    </lineage>
</organism>
<dbReference type="RefSeq" id="WP_201428876.1">
    <property type="nucleotide sequence ID" value="NZ_JAEQMG010000187.1"/>
</dbReference>
<evidence type="ECO:0000313" key="1">
    <source>
        <dbReference type="EMBL" id="MBK6090204.1"/>
    </source>
</evidence>
<sequence length="96" mass="10591">MSGKIYGREVIYGKRFNESNGTTPTDGVQVEAYIGFNTAHAGGNMRYPVYEYEVNGVTYRRAKTGVSYNSGHVAKMKDKPCKVLYETANPGNSKAK</sequence>
<name>A0A934WUN6_9FIRM</name>
<comment type="caution">
    <text evidence="1">The sequence shown here is derived from an EMBL/GenBank/DDBJ whole genome shotgun (WGS) entry which is preliminary data.</text>
</comment>
<reference evidence="1" key="1">
    <citation type="submission" date="2021-01" db="EMBL/GenBank/DDBJ databases">
        <title>Genome public.</title>
        <authorList>
            <person name="Liu C."/>
            <person name="Sun Q."/>
        </authorList>
    </citation>
    <scope>NUCLEOTIDE SEQUENCE</scope>
    <source>
        <strain evidence="1">M6</strain>
    </source>
</reference>
<dbReference type="EMBL" id="JAEQMG010000187">
    <property type="protein sequence ID" value="MBK6090204.1"/>
    <property type="molecule type" value="Genomic_DNA"/>
</dbReference>
<protein>
    <submittedName>
        <fullName evidence="1">Uncharacterized protein</fullName>
    </submittedName>
</protein>
<keyword evidence="2" id="KW-1185">Reference proteome</keyword>
<evidence type="ECO:0000313" key="2">
    <source>
        <dbReference type="Proteomes" id="UP000633365"/>
    </source>
</evidence>
<accession>A0A934WUN6</accession>
<gene>
    <name evidence="1" type="ORF">JKK62_16400</name>
</gene>
<proteinExistence type="predicted"/>